<evidence type="ECO:0000313" key="4">
    <source>
        <dbReference type="Proteomes" id="UP000664534"/>
    </source>
</evidence>
<sequence>MDAIASLSAPIQRTTGSLGVFAEDLQTCDDLHDSDDQDKRSVSSADSEMEPFEDYKPQIEKLLLRTDLAGFQISVLQHGYKWQNCVYALTSVEDPKERYVLRVPVLPDLDDDGKCEDIEKDAALLGFLTGKLPVPSLKTFCSTKDNILEKPYTIQTRLSGISLNEIYDDLTYEEKVGIIDQFIELLAKIESINFATAGTFSASADSPPLDSTVDPPISFFQEGDEAFMENPTVAFDRRGSDLRLLLLSHINGWIQKEAQEDRSFTLASLKFMLTMLDDLDHEGAFKPTPSPIILHHWDLEPRNIMVENIADVWKIQGIIDWDGALALPRPLARRAPDWIWDFDYEGFTGYLNNDHHPKADADLDAGNMALKMYFDAKAAEKLDGYLEDAYGQGLWLRRIWTFAREGGNNAWYIDLMKELESDWKVRQGQRVEPLVAKAGMVTTFVRRVTTWLTRLSWRQSI</sequence>
<dbReference type="SUPFAM" id="SSF56112">
    <property type="entry name" value="Protein kinase-like (PK-like)"/>
    <property type="match status" value="1"/>
</dbReference>
<dbReference type="AlphaFoldDB" id="A0A8H3G6L5"/>
<evidence type="ECO:0000259" key="2">
    <source>
        <dbReference type="Pfam" id="PF01636"/>
    </source>
</evidence>
<dbReference type="Proteomes" id="UP000664534">
    <property type="component" value="Unassembled WGS sequence"/>
</dbReference>
<dbReference type="InterPro" id="IPR051678">
    <property type="entry name" value="AGP_Transferase"/>
</dbReference>
<dbReference type="OrthoDB" id="2968323at2759"/>
<proteinExistence type="predicted"/>
<protein>
    <recommendedName>
        <fullName evidence="2">Aminoglycoside phosphotransferase domain-containing protein</fullName>
    </recommendedName>
</protein>
<reference evidence="3" key="1">
    <citation type="submission" date="2021-03" db="EMBL/GenBank/DDBJ databases">
        <authorList>
            <person name="Tagirdzhanova G."/>
        </authorList>
    </citation>
    <scope>NUCLEOTIDE SEQUENCE</scope>
</reference>
<gene>
    <name evidence="3" type="ORF">IMSHALPRED_010263</name>
</gene>
<name>A0A8H3G6L5_9LECA</name>
<evidence type="ECO:0000313" key="3">
    <source>
        <dbReference type="EMBL" id="CAF9935537.1"/>
    </source>
</evidence>
<feature type="domain" description="Aminoglycoside phosphotransferase" evidence="2">
    <location>
        <begin position="84"/>
        <end position="324"/>
    </location>
</feature>
<dbReference type="PANTHER" id="PTHR21310">
    <property type="entry name" value="AMINOGLYCOSIDE PHOSPHOTRANSFERASE-RELATED-RELATED"/>
    <property type="match status" value="1"/>
</dbReference>
<dbReference type="EMBL" id="CAJPDT010000084">
    <property type="protein sequence ID" value="CAF9935537.1"/>
    <property type="molecule type" value="Genomic_DNA"/>
</dbReference>
<keyword evidence="4" id="KW-1185">Reference proteome</keyword>
<comment type="caution">
    <text evidence="3">The sequence shown here is derived from an EMBL/GenBank/DDBJ whole genome shotgun (WGS) entry which is preliminary data.</text>
</comment>
<dbReference type="InterPro" id="IPR011009">
    <property type="entry name" value="Kinase-like_dom_sf"/>
</dbReference>
<dbReference type="Pfam" id="PF01636">
    <property type="entry name" value="APH"/>
    <property type="match status" value="1"/>
</dbReference>
<evidence type="ECO:0000256" key="1">
    <source>
        <dbReference type="SAM" id="MobiDB-lite"/>
    </source>
</evidence>
<organism evidence="3 4">
    <name type="scientific">Imshaugia aleurites</name>
    <dbReference type="NCBI Taxonomy" id="172621"/>
    <lineage>
        <taxon>Eukaryota</taxon>
        <taxon>Fungi</taxon>
        <taxon>Dikarya</taxon>
        <taxon>Ascomycota</taxon>
        <taxon>Pezizomycotina</taxon>
        <taxon>Lecanoromycetes</taxon>
        <taxon>OSLEUM clade</taxon>
        <taxon>Lecanoromycetidae</taxon>
        <taxon>Lecanorales</taxon>
        <taxon>Lecanorineae</taxon>
        <taxon>Parmeliaceae</taxon>
        <taxon>Imshaugia</taxon>
    </lineage>
</organism>
<accession>A0A8H3G6L5</accession>
<dbReference type="PANTHER" id="PTHR21310:SF56">
    <property type="entry name" value="AMINOGLYCOSIDE PHOSPHOTRANSFERASE DOMAIN-CONTAINING PROTEIN"/>
    <property type="match status" value="1"/>
</dbReference>
<dbReference type="InterPro" id="IPR002575">
    <property type="entry name" value="Aminoglycoside_PTrfase"/>
</dbReference>
<feature type="region of interest" description="Disordered" evidence="1">
    <location>
        <begin position="30"/>
        <end position="51"/>
    </location>
</feature>